<name>A0A9Q9J242_9XANT</name>
<dbReference type="AlphaFoldDB" id="A0A9Q9J242"/>
<evidence type="ECO:0000313" key="1">
    <source>
        <dbReference type="EMBL" id="UXA67727.1"/>
    </source>
</evidence>
<dbReference type="GeneID" id="75151621"/>
<dbReference type="Proteomes" id="UP001058381">
    <property type="component" value="Chromosome"/>
</dbReference>
<dbReference type="RefSeq" id="WP_252165185.1">
    <property type="nucleotide sequence ID" value="NZ_CP094827.1"/>
</dbReference>
<protein>
    <recommendedName>
        <fullName evidence="3">Transposase</fullName>
    </recommendedName>
</protein>
<evidence type="ECO:0008006" key="3">
    <source>
        <dbReference type="Google" id="ProtNLM"/>
    </source>
</evidence>
<evidence type="ECO:0000313" key="2">
    <source>
        <dbReference type="Proteomes" id="UP001058381"/>
    </source>
</evidence>
<accession>A0A9Q9J242</accession>
<gene>
    <name evidence="1" type="ORF">M0D43_09665</name>
</gene>
<dbReference type="EMBL" id="CP096142">
    <property type="protein sequence ID" value="UXA67727.1"/>
    <property type="molecule type" value="Genomic_DNA"/>
</dbReference>
<proteinExistence type="predicted"/>
<reference evidence="1" key="1">
    <citation type="submission" date="2022-04" db="EMBL/GenBank/DDBJ databases">
        <title>Xanthomonas prunicola pv. tritici, a pathogen causing a previously unreported foliar disease of wheat.</title>
        <authorList>
            <person name="Clavijo F."/>
            <person name="Curland R.D."/>
            <person name="Dill-Macky R."/>
            <person name="Pereyra S."/>
            <person name="Roman-Reyna V."/>
            <person name="Siri M.I."/>
        </authorList>
    </citation>
    <scope>NUCLEOTIDE SEQUENCE</scope>
    <source>
        <strain evidence="1">CIX249</strain>
    </source>
</reference>
<sequence>MTFPNSCLAAARARRRIGELERELRRKKKALAEAAAFLVLSKKLEAIFSKDEDAW</sequence>
<organism evidence="1 2">
    <name type="scientific">Xanthomonas prunicola</name>
    <dbReference type="NCBI Taxonomy" id="2053930"/>
    <lineage>
        <taxon>Bacteria</taxon>
        <taxon>Pseudomonadati</taxon>
        <taxon>Pseudomonadota</taxon>
        <taxon>Gammaproteobacteria</taxon>
        <taxon>Lysobacterales</taxon>
        <taxon>Lysobacteraceae</taxon>
        <taxon>Xanthomonas</taxon>
    </lineage>
</organism>